<dbReference type="Gene3D" id="3.40.50.850">
    <property type="entry name" value="Isochorismatase-like"/>
    <property type="match status" value="1"/>
</dbReference>
<dbReference type="RefSeq" id="WP_171154126.1">
    <property type="nucleotide sequence ID" value="NZ_JABENB010000001.1"/>
</dbReference>
<keyword evidence="1" id="KW-0378">Hydrolase</keyword>
<dbReference type="PRINTS" id="PR01398">
    <property type="entry name" value="ISCHRISMTASE"/>
</dbReference>
<protein>
    <submittedName>
        <fullName evidence="3">Isochorismatase family protein</fullName>
    </submittedName>
</protein>
<dbReference type="EMBL" id="JABENB010000001">
    <property type="protein sequence ID" value="NNG39406.1"/>
    <property type="molecule type" value="Genomic_DNA"/>
</dbReference>
<comment type="caution">
    <text evidence="3">The sequence shown here is derived from an EMBL/GenBank/DDBJ whole genome shotgun (WGS) entry which is preliminary data.</text>
</comment>
<evidence type="ECO:0000313" key="3">
    <source>
        <dbReference type="EMBL" id="NNG39406.1"/>
    </source>
</evidence>
<evidence type="ECO:0000313" key="4">
    <source>
        <dbReference type="Proteomes" id="UP000557772"/>
    </source>
</evidence>
<dbReference type="Proteomes" id="UP000557772">
    <property type="component" value="Unassembled WGS sequence"/>
</dbReference>
<dbReference type="InterPro" id="IPR000868">
    <property type="entry name" value="Isochorismatase-like_dom"/>
</dbReference>
<dbReference type="GO" id="GO:0008908">
    <property type="term" value="F:isochorismatase activity"/>
    <property type="evidence" value="ECO:0007669"/>
    <property type="project" value="InterPro"/>
</dbReference>
<dbReference type="InterPro" id="IPR050272">
    <property type="entry name" value="Isochorismatase-like_hydrls"/>
</dbReference>
<organism evidence="3 4">
    <name type="scientific">Flexivirga aerilata</name>
    <dbReference type="NCBI Taxonomy" id="1656889"/>
    <lineage>
        <taxon>Bacteria</taxon>
        <taxon>Bacillati</taxon>
        <taxon>Actinomycetota</taxon>
        <taxon>Actinomycetes</taxon>
        <taxon>Micrococcales</taxon>
        <taxon>Dermacoccaceae</taxon>
        <taxon>Flexivirga</taxon>
    </lineage>
</organism>
<keyword evidence="4" id="KW-1185">Reference proteome</keyword>
<reference evidence="3 4" key="1">
    <citation type="submission" date="2020-05" db="EMBL/GenBank/DDBJ databases">
        <title>Flexivirga sp. ID2601S isolated from air conditioner.</title>
        <authorList>
            <person name="Kim D.H."/>
        </authorList>
    </citation>
    <scope>NUCLEOTIDE SEQUENCE [LARGE SCALE GENOMIC DNA]</scope>
    <source>
        <strain evidence="3 4">ID2601S</strain>
    </source>
</reference>
<feature type="domain" description="Isochorismatase-like" evidence="2">
    <location>
        <begin position="40"/>
        <end position="207"/>
    </location>
</feature>
<evidence type="ECO:0000256" key="1">
    <source>
        <dbReference type="ARBA" id="ARBA00022801"/>
    </source>
</evidence>
<dbReference type="Pfam" id="PF00857">
    <property type="entry name" value="Isochorismatase"/>
    <property type="match status" value="1"/>
</dbReference>
<accession>A0A849AIM5</accession>
<dbReference type="InterPro" id="IPR016291">
    <property type="entry name" value="Isochorismatase"/>
</dbReference>
<dbReference type="AlphaFoldDB" id="A0A849AIM5"/>
<dbReference type="PANTHER" id="PTHR43540:SF3">
    <property type="entry name" value="ENTEROBACTIN SYNTHASE COMPONENT B"/>
    <property type="match status" value="1"/>
</dbReference>
<dbReference type="PANTHER" id="PTHR43540">
    <property type="entry name" value="PEROXYUREIDOACRYLATE/UREIDOACRYLATE AMIDOHYDROLASE-RELATED"/>
    <property type="match status" value="1"/>
</dbReference>
<proteinExistence type="predicted"/>
<dbReference type="SUPFAM" id="SSF52499">
    <property type="entry name" value="Isochorismatase-like hydrolases"/>
    <property type="match status" value="1"/>
</dbReference>
<gene>
    <name evidence="3" type="ORF">HJ588_08965</name>
</gene>
<sequence>MNATASGATGLPVIDSYRLPARRPTVPVALGWTVSPERAVVLVHDMQRYFVEPFPERMRADLVGNIAAVSQALRERGAMVAFSAQPGDMTSSERGLLNDFWGPGMKASADQRQIVAELTPHPSDWHFTKWRYSAFHRSDLLQCMRESGRDQLILCGVYAHVGILATALDAFTNDVQTFIVADAVADFSEQEHQWALDYAGRRCAQIVMSTEVVA</sequence>
<dbReference type="InterPro" id="IPR036380">
    <property type="entry name" value="Isochorismatase-like_sf"/>
</dbReference>
<name>A0A849AIM5_9MICO</name>
<evidence type="ECO:0000259" key="2">
    <source>
        <dbReference type="Pfam" id="PF00857"/>
    </source>
</evidence>